<dbReference type="GO" id="GO:0016491">
    <property type="term" value="F:oxidoreductase activity"/>
    <property type="evidence" value="ECO:0007669"/>
    <property type="project" value="UniProtKB-KW"/>
</dbReference>
<keyword evidence="2" id="KW-0521">NADP</keyword>
<name>A0A560HKD0_9PROT</name>
<dbReference type="PRINTS" id="PR00081">
    <property type="entry name" value="GDHRDH"/>
</dbReference>
<protein>
    <submittedName>
        <fullName evidence="6">NADP-dependent 3-hydroxy acid dehydrogenase YdfG</fullName>
    </submittedName>
</protein>
<proteinExistence type="inferred from homology"/>
<dbReference type="InterPro" id="IPR002347">
    <property type="entry name" value="SDR_fam"/>
</dbReference>
<evidence type="ECO:0000256" key="3">
    <source>
        <dbReference type="ARBA" id="ARBA00023002"/>
    </source>
</evidence>
<dbReference type="Proteomes" id="UP000318050">
    <property type="component" value="Unassembled WGS sequence"/>
</dbReference>
<organism evidence="6 7">
    <name type="scientific">Nitrospirillum amazonense</name>
    <dbReference type="NCBI Taxonomy" id="28077"/>
    <lineage>
        <taxon>Bacteria</taxon>
        <taxon>Pseudomonadati</taxon>
        <taxon>Pseudomonadota</taxon>
        <taxon>Alphaproteobacteria</taxon>
        <taxon>Rhodospirillales</taxon>
        <taxon>Azospirillaceae</taxon>
        <taxon>Nitrospirillum</taxon>
    </lineage>
</organism>
<reference evidence="6 7" key="1">
    <citation type="submission" date="2019-06" db="EMBL/GenBank/DDBJ databases">
        <title>Genomic Encyclopedia of Type Strains, Phase IV (KMG-V): Genome sequencing to study the core and pangenomes of soil and plant-associated prokaryotes.</title>
        <authorList>
            <person name="Whitman W."/>
        </authorList>
    </citation>
    <scope>NUCLEOTIDE SEQUENCE [LARGE SCALE GENOMIC DNA]</scope>
    <source>
        <strain evidence="6 7">BR 11140</strain>
    </source>
</reference>
<dbReference type="PRINTS" id="PR00080">
    <property type="entry name" value="SDRFAMILY"/>
</dbReference>
<evidence type="ECO:0000256" key="1">
    <source>
        <dbReference type="ARBA" id="ARBA00006484"/>
    </source>
</evidence>
<gene>
    <name evidence="6" type="ORF">FBZ92_14023</name>
</gene>
<evidence type="ECO:0000256" key="2">
    <source>
        <dbReference type="ARBA" id="ARBA00022857"/>
    </source>
</evidence>
<dbReference type="AlphaFoldDB" id="A0A560HKD0"/>
<dbReference type="PROSITE" id="PS00061">
    <property type="entry name" value="ADH_SHORT"/>
    <property type="match status" value="1"/>
</dbReference>
<accession>A0A560HKD0</accession>
<dbReference type="InterPro" id="IPR020904">
    <property type="entry name" value="Sc_DH/Rdtase_CS"/>
</dbReference>
<dbReference type="InterPro" id="IPR036291">
    <property type="entry name" value="NAD(P)-bd_dom_sf"/>
</dbReference>
<sequence length="227" mass="24120">MLAQLDVTDKQGWRDVADAVIARFGAIDLLCLNAGVGILGTILESKPADWRWLMGVNLEGVTNGVEIVLPLMRARGLGGHVVATSSAGGLMVAADGGIYSAAKYGVVALMECLRAELLLDGIGVTTLCPAGVNTNIHDHEMMRPAEFSDSGVRGNEMERAERQAMARNMLSKGADPRAVGRQVFEAIDRNEPVLFTDGGIAPIIELRRDALLRGVRSAAGRTEQLGV</sequence>
<evidence type="ECO:0000256" key="5">
    <source>
        <dbReference type="SAM" id="Phobius"/>
    </source>
</evidence>
<evidence type="ECO:0000313" key="7">
    <source>
        <dbReference type="Proteomes" id="UP000318050"/>
    </source>
</evidence>
<evidence type="ECO:0000256" key="4">
    <source>
        <dbReference type="RuleBase" id="RU000363"/>
    </source>
</evidence>
<dbReference type="SUPFAM" id="SSF51735">
    <property type="entry name" value="NAD(P)-binding Rossmann-fold domains"/>
    <property type="match status" value="1"/>
</dbReference>
<dbReference type="PANTHER" id="PTHR43391">
    <property type="entry name" value="RETINOL DEHYDROGENASE-RELATED"/>
    <property type="match status" value="1"/>
</dbReference>
<comment type="caution">
    <text evidence="6">The sequence shown here is derived from an EMBL/GenBank/DDBJ whole genome shotgun (WGS) entry which is preliminary data.</text>
</comment>
<keyword evidence="5" id="KW-0472">Membrane</keyword>
<keyword evidence="5" id="KW-0812">Transmembrane</keyword>
<comment type="similarity">
    <text evidence="1 4">Belongs to the short-chain dehydrogenases/reductases (SDR) family.</text>
</comment>
<evidence type="ECO:0000313" key="6">
    <source>
        <dbReference type="EMBL" id="TWB46965.1"/>
    </source>
</evidence>
<dbReference type="EMBL" id="VITT01000040">
    <property type="protein sequence ID" value="TWB46965.1"/>
    <property type="molecule type" value="Genomic_DNA"/>
</dbReference>
<keyword evidence="5" id="KW-1133">Transmembrane helix</keyword>
<dbReference type="PANTHER" id="PTHR43391:SF14">
    <property type="entry name" value="DEHYDROGENASE_REDUCTASE SDR FAMILY PROTEIN 7-LIKE"/>
    <property type="match status" value="1"/>
</dbReference>
<feature type="transmembrane region" description="Helical" evidence="5">
    <location>
        <begin position="20"/>
        <end position="43"/>
    </location>
</feature>
<dbReference type="Pfam" id="PF00106">
    <property type="entry name" value="adh_short"/>
    <property type="match status" value="1"/>
</dbReference>
<keyword evidence="3" id="KW-0560">Oxidoreductase</keyword>
<dbReference type="Gene3D" id="3.40.50.720">
    <property type="entry name" value="NAD(P)-binding Rossmann-like Domain"/>
    <property type="match status" value="1"/>
</dbReference>